<sequence length="192" mass="22754">MNGFLHDQFTKNMPLEIIMQDQEKAEKIKKLIQEFFEIIGNCKIHVPVDQKVEYLSKLKSKCEQWGLDYANVFGIDQITPYIHVFSAHLYEFFDCFDNLNTFSLQGVERLNELLTRDYFVGSNKKGDYFKDMLRKRICQMLMPLTRTQIAHLREAMSLYDRYDADYEVSDEDEILNINDLEPLSDEEGYVVY</sequence>
<comment type="caution">
    <text evidence="1">The sequence shown here is derived from an EMBL/GenBank/DDBJ whole genome shotgun (WGS) entry which is preliminary data.</text>
</comment>
<dbReference type="Proteomes" id="UP000677228">
    <property type="component" value="Unassembled WGS sequence"/>
</dbReference>
<reference evidence="1" key="1">
    <citation type="submission" date="2021-02" db="EMBL/GenBank/DDBJ databases">
        <authorList>
            <person name="Nowell W R."/>
        </authorList>
    </citation>
    <scope>NUCLEOTIDE SEQUENCE</scope>
</reference>
<dbReference type="AlphaFoldDB" id="A0A8S2EPQ3"/>
<gene>
    <name evidence="1" type="ORF">OVA965_LOCUS24184</name>
    <name evidence="3" type="ORF">SRO942_LOCUS47439</name>
    <name evidence="2" type="ORF">TMI583_LOCUS24903</name>
</gene>
<evidence type="ECO:0000313" key="1">
    <source>
        <dbReference type="EMBL" id="CAF1205275.1"/>
    </source>
</evidence>
<evidence type="ECO:0000313" key="4">
    <source>
        <dbReference type="Proteomes" id="UP000677228"/>
    </source>
</evidence>
<dbReference type="OrthoDB" id="5982080at2759"/>
<dbReference type="Proteomes" id="UP000681722">
    <property type="component" value="Unassembled WGS sequence"/>
</dbReference>
<accession>A0A8S2EPQ3</accession>
<evidence type="ECO:0000313" key="2">
    <source>
        <dbReference type="EMBL" id="CAF4014749.1"/>
    </source>
</evidence>
<protein>
    <submittedName>
        <fullName evidence="1">Uncharacterized protein</fullName>
    </submittedName>
</protein>
<dbReference type="Proteomes" id="UP000682733">
    <property type="component" value="Unassembled WGS sequence"/>
</dbReference>
<name>A0A8S2EPQ3_9BILA</name>
<dbReference type="EMBL" id="CAJOBC010118247">
    <property type="protein sequence ID" value="CAF4562338.1"/>
    <property type="molecule type" value="Genomic_DNA"/>
</dbReference>
<proteinExistence type="predicted"/>
<dbReference type="EMBL" id="CAJOBA010035990">
    <property type="protein sequence ID" value="CAF4014749.1"/>
    <property type="molecule type" value="Genomic_DNA"/>
</dbReference>
<organism evidence="1 4">
    <name type="scientific">Didymodactylos carnosus</name>
    <dbReference type="NCBI Taxonomy" id="1234261"/>
    <lineage>
        <taxon>Eukaryota</taxon>
        <taxon>Metazoa</taxon>
        <taxon>Spiralia</taxon>
        <taxon>Gnathifera</taxon>
        <taxon>Rotifera</taxon>
        <taxon>Eurotatoria</taxon>
        <taxon>Bdelloidea</taxon>
        <taxon>Philodinida</taxon>
        <taxon>Philodinidae</taxon>
        <taxon>Didymodactylos</taxon>
    </lineage>
</organism>
<dbReference type="EMBL" id="CAJNOK010014458">
    <property type="protein sequence ID" value="CAF1205275.1"/>
    <property type="molecule type" value="Genomic_DNA"/>
</dbReference>
<evidence type="ECO:0000313" key="3">
    <source>
        <dbReference type="EMBL" id="CAF4562338.1"/>
    </source>
</evidence>